<name>A0A1T3P1N9_9ACTN</name>
<evidence type="ECO:0000313" key="2">
    <source>
        <dbReference type="Proteomes" id="UP000190037"/>
    </source>
</evidence>
<dbReference type="EMBL" id="MWQN01000001">
    <property type="protein sequence ID" value="OPC82998.1"/>
    <property type="molecule type" value="Genomic_DNA"/>
</dbReference>
<organism evidence="1 2">
    <name type="scientific">Embleya scabrispora</name>
    <dbReference type="NCBI Taxonomy" id="159449"/>
    <lineage>
        <taxon>Bacteria</taxon>
        <taxon>Bacillati</taxon>
        <taxon>Actinomycetota</taxon>
        <taxon>Actinomycetes</taxon>
        <taxon>Kitasatosporales</taxon>
        <taxon>Streptomycetaceae</taxon>
        <taxon>Embleya</taxon>
    </lineage>
</organism>
<gene>
    <name evidence="1" type="ORF">B4N89_20510</name>
</gene>
<protein>
    <submittedName>
        <fullName evidence="1">Uncharacterized protein</fullName>
    </submittedName>
</protein>
<reference evidence="1 2" key="1">
    <citation type="submission" date="2017-03" db="EMBL/GenBank/DDBJ databases">
        <title>Draft genome sequence of Streptomyces scabrisporus NF3, endophyte isolated from Amphipterygium adstringens.</title>
        <authorList>
            <person name="Vazquez M."/>
            <person name="Ceapa C.D."/>
            <person name="Rodriguez Luna D."/>
            <person name="Sanchez Esquivel S."/>
        </authorList>
    </citation>
    <scope>NUCLEOTIDE SEQUENCE [LARGE SCALE GENOMIC DNA]</scope>
    <source>
        <strain evidence="1 2">NF3</strain>
    </source>
</reference>
<keyword evidence="2" id="KW-1185">Reference proteome</keyword>
<dbReference type="RefSeq" id="WP_078977297.1">
    <property type="nucleotide sequence ID" value="NZ_MWQN01000001.1"/>
</dbReference>
<sequence>MPYPLQRQDAADWIAGQTAAAGRLFTDANSGPAHRPASGMYPARVADYLSTTAGSFESLWAGYLLNDGPLLDIGGVVATETGTTAEARVLINSVQFGPTVSVAAFSAVTWSPPVAAHGVSVSALVVEVQARRVSGTGLVRVGMRYCRLLLAAN</sequence>
<dbReference type="AlphaFoldDB" id="A0A1T3P1N9"/>
<dbReference type="Proteomes" id="UP000190037">
    <property type="component" value="Unassembled WGS sequence"/>
</dbReference>
<comment type="caution">
    <text evidence="1">The sequence shown here is derived from an EMBL/GenBank/DDBJ whole genome shotgun (WGS) entry which is preliminary data.</text>
</comment>
<evidence type="ECO:0000313" key="1">
    <source>
        <dbReference type="EMBL" id="OPC82998.1"/>
    </source>
</evidence>
<proteinExistence type="predicted"/>
<accession>A0A1T3P1N9</accession>
<dbReference type="STRING" id="159449.B4N89_20510"/>